<feature type="domain" description="ABC transmembrane type-1" evidence="7">
    <location>
        <begin position="21"/>
        <end position="306"/>
    </location>
</feature>
<dbReference type="PROSITE" id="PS50929">
    <property type="entry name" value="ABC_TM1F"/>
    <property type="match status" value="1"/>
</dbReference>
<protein>
    <submittedName>
        <fullName evidence="8">ABC transporter ATP-binding protein/permease</fullName>
    </submittedName>
</protein>
<evidence type="ECO:0000256" key="3">
    <source>
        <dbReference type="ARBA" id="ARBA00022989"/>
    </source>
</evidence>
<dbReference type="InterPro" id="IPR017871">
    <property type="entry name" value="ABC_transporter-like_CS"/>
</dbReference>
<feature type="transmembrane region" description="Helical" evidence="5">
    <location>
        <begin position="20"/>
        <end position="44"/>
    </location>
</feature>
<keyword evidence="4 5" id="KW-0472">Membrane</keyword>
<feature type="transmembrane region" description="Helical" evidence="5">
    <location>
        <begin position="251"/>
        <end position="273"/>
    </location>
</feature>
<keyword evidence="3 5" id="KW-1133">Transmembrane helix</keyword>
<organism evidence="8 9">
    <name type="scientific">Clostridium mobile</name>
    <dbReference type="NCBI Taxonomy" id="2841512"/>
    <lineage>
        <taxon>Bacteria</taxon>
        <taxon>Bacillati</taxon>
        <taxon>Bacillota</taxon>
        <taxon>Clostridia</taxon>
        <taxon>Eubacteriales</taxon>
        <taxon>Clostridiaceae</taxon>
        <taxon>Clostridium</taxon>
    </lineage>
</organism>
<evidence type="ECO:0000259" key="7">
    <source>
        <dbReference type="PROSITE" id="PS50929"/>
    </source>
</evidence>
<gene>
    <name evidence="8" type="ORF">KQI86_16950</name>
</gene>
<dbReference type="EMBL" id="JAHLQF010000004">
    <property type="protein sequence ID" value="MBU5486012.1"/>
    <property type="molecule type" value="Genomic_DNA"/>
</dbReference>
<reference evidence="8 9" key="1">
    <citation type="submission" date="2021-06" db="EMBL/GenBank/DDBJ databases">
        <authorList>
            <person name="Sun Q."/>
            <person name="Li D."/>
        </authorList>
    </citation>
    <scope>NUCLEOTIDE SEQUENCE [LARGE SCALE GENOMIC DNA]</scope>
    <source>
        <strain evidence="8 9">MSJ-11</strain>
    </source>
</reference>
<dbReference type="RefSeq" id="WP_216440605.1">
    <property type="nucleotide sequence ID" value="NZ_JAHLQF010000004.1"/>
</dbReference>
<evidence type="ECO:0000313" key="9">
    <source>
        <dbReference type="Proteomes" id="UP000726170"/>
    </source>
</evidence>
<keyword evidence="9" id="KW-1185">Reference proteome</keyword>
<evidence type="ECO:0000313" key="8">
    <source>
        <dbReference type="EMBL" id="MBU5486012.1"/>
    </source>
</evidence>
<evidence type="ECO:0000256" key="2">
    <source>
        <dbReference type="ARBA" id="ARBA00022692"/>
    </source>
</evidence>
<evidence type="ECO:0000256" key="5">
    <source>
        <dbReference type="SAM" id="Phobius"/>
    </source>
</evidence>
<dbReference type="PANTHER" id="PTHR24221:SF397">
    <property type="entry name" value="ABC TRANSPORTER, ATP-BINDING TRANSMEMBRANE PROTEIN"/>
    <property type="match status" value="1"/>
</dbReference>
<dbReference type="InterPro" id="IPR039421">
    <property type="entry name" value="Type_1_exporter"/>
</dbReference>
<dbReference type="PANTHER" id="PTHR24221">
    <property type="entry name" value="ATP-BINDING CASSETTE SUB-FAMILY B"/>
    <property type="match status" value="1"/>
</dbReference>
<dbReference type="InterPro" id="IPR003439">
    <property type="entry name" value="ABC_transporter-like_ATP-bd"/>
</dbReference>
<sequence length="581" mass="64663">MFATISKLLKWADGYHKRIYLGVVCSFLQTWCTSVPIITAAWMLNHVIENENGNEIMTISTVIVGFVVILVSVLLRFLFSYWKAVLQESIGTELCAKERIQIGDILKRVSLGYFSEKNTGEILSSVTNEMSQLELQATKMIDAVMNGYANLLAIITCITIFCWQAGLVALVGSIISFLLLTNMNRYSNRTAPISNKATESLSSSILEYVKGLQVVKSYGQQGAAIKNFRNSCKDSKDIHIKINQDFTPRNCLHMFVLKATAVGIIFIATLFAYEGTLEISYFIMICMFAFMMFGSIEALTDSSHVLGVLDKVLIKLEQIKNVSYIDEGSSDVIVNKYDIRFDSVSFAYEKKSVLKDLSFIIPEKSSTAIIGPSGSGKTTICSLIARFYDVDHGSIKIGGNDIREFTCDSLLKNISMVFQNVYLFRDTIYNNIKFGKPDATKEDIIEAAKKAQCHEFIMSLPNGYDTLVGEGGSSLSGGEKQRISIARAMMKDAPIIILDEATASIDPENEQLIQDAISKLIIGKTVITIAHRLATIENADQILVIDQGHLVQKGKHAELIREDGLYKEFIQIREESEGWKI</sequence>
<feature type="transmembrane region" description="Helical" evidence="5">
    <location>
        <begin position="151"/>
        <end position="180"/>
    </location>
</feature>
<comment type="subcellular location">
    <subcellularLocation>
        <location evidence="1">Membrane</location>
        <topology evidence="1">Multi-pass membrane protein</topology>
    </subcellularLocation>
</comment>
<keyword evidence="8" id="KW-0067">ATP-binding</keyword>
<dbReference type="PROSITE" id="PS50893">
    <property type="entry name" value="ABC_TRANSPORTER_2"/>
    <property type="match status" value="1"/>
</dbReference>
<comment type="caution">
    <text evidence="8">The sequence shown here is derived from an EMBL/GenBank/DDBJ whole genome shotgun (WGS) entry which is preliminary data.</text>
</comment>
<name>A0ABS6ELL4_9CLOT</name>
<evidence type="ECO:0000256" key="1">
    <source>
        <dbReference type="ARBA" id="ARBA00004141"/>
    </source>
</evidence>
<dbReference type="Pfam" id="PF00005">
    <property type="entry name" value="ABC_tran"/>
    <property type="match status" value="1"/>
</dbReference>
<evidence type="ECO:0000256" key="4">
    <source>
        <dbReference type="ARBA" id="ARBA00023136"/>
    </source>
</evidence>
<dbReference type="InterPro" id="IPR011527">
    <property type="entry name" value="ABC1_TM_dom"/>
</dbReference>
<dbReference type="PROSITE" id="PS00211">
    <property type="entry name" value="ABC_TRANSPORTER_1"/>
    <property type="match status" value="1"/>
</dbReference>
<accession>A0ABS6ELL4</accession>
<dbReference type="Pfam" id="PF00664">
    <property type="entry name" value="ABC_membrane"/>
    <property type="match status" value="1"/>
</dbReference>
<feature type="domain" description="ABC transporter" evidence="6">
    <location>
        <begin position="339"/>
        <end position="572"/>
    </location>
</feature>
<dbReference type="GO" id="GO:0005524">
    <property type="term" value="F:ATP binding"/>
    <property type="evidence" value="ECO:0007669"/>
    <property type="project" value="UniProtKB-KW"/>
</dbReference>
<evidence type="ECO:0000259" key="6">
    <source>
        <dbReference type="PROSITE" id="PS50893"/>
    </source>
</evidence>
<dbReference type="Proteomes" id="UP000726170">
    <property type="component" value="Unassembled WGS sequence"/>
</dbReference>
<proteinExistence type="predicted"/>
<keyword evidence="8" id="KW-0547">Nucleotide-binding</keyword>
<feature type="transmembrane region" description="Helical" evidence="5">
    <location>
        <begin position="56"/>
        <end position="79"/>
    </location>
</feature>
<feature type="transmembrane region" description="Helical" evidence="5">
    <location>
        <begin position="279"/>
        <end position="299"/>
    </location>
</feature>
<dbReference type="SMART" id="SM00382">
    <property type="entry name" value="AAA"/>
    <property type="match status" value="1"/>
</dbReference>
<keyword evidence="2 5" id="KW-0812">Transmembrane</keyword>
<dbReference type="InterPro" id="IPR003593">
    <property type="entry name" value="AAA+_ATPase"/>
</dbReference>